<dbReference type="SUPFAM" id="SSF57667">
    <property type="entry name" value="beta-beta-alpha zinc fingers"/>
    <property type="match status" value="4"/>
</dbReference>
<evidence type="ECO:0000256" key="1">
    <source>
        <dbReference type="ARBA" id="ARBA00004123"/>
    </source>
</evidence>
<feature type="domain" description="C2H2-type" evidence="13">
    <location>
        <begin position="377"/>
        <end position="404"/>
    </location>
</feature>
<dbReference type="InterPro" id="IPR013087">
    <property type="entry name" value="Znf_C2H2_type"/>
</dbReference>
<feature type="domain" description="C2H2-type" evidence="13">
    <location>
        <begin position="181"/>
        <end position="208"/>
    </location>
</feature>
<organism evidence="14 15">
    <name type="scientific">Folsomia candida</name>
    <name type="common">Springtail</name>
    <dbReference type="NCBI Taxonomy" id="158441"/>
    <lineage>
        <taxon>Eukaryota</taxon>
        <taxon>Metazoa</taxon>
        <taxon>Ecdysozoa</taxon>
        <taxon>Arthropoda</taxon>
        <taxon>Hexapoda</taxon>
        <taxon>Collembola</taxon>
        <taxon>Entomobryomorpha</taxon>
        <taxon>Isotomoidea</taxon>
        <taxon>Isotomidae</taxon>
        <taxon>Proisotominae</taxon>
        <taxon>Folsomia</taxon>
    </lineage>
</organism>
<dbReference type="EMBL" id="LNIX01000017">
    <property type="protein sequence ID" value="OXA45635.1"/>
    <property type="molecule type" value="Genomic_DNA"/>
</dbReference>
<dbReference type="Pfam" id="PF00096">
    <property type="entry name" value="zf-C2H2"/>
    <property type="match status" value="4"/>
</dbReference>
<evidence type="ECO:0000256" key="10">
    <source>
        <dbReference type="ARBA" id="ARBA00023242"/>
    </source>
</evidence>
<evidence type="ECO:0000256" key="12">
    <source>
        <dbReference type="SAM" id="MobiDB-lite"/>
    </source>
</evidence>
<protein>
    <submittedName>
        <fullName evidence="14">Zinc finger protein 37</fullName>
    </submittedName>
</protein>
<dbReference type="PANTHER" id="PTHR24399:SF70">
    <property type="entry name" value="C2H2-TYPE DOMAIN-CONTAINING PROTEIN"/>
    <property type="match status" value="1"/>
</dbReference>
<dbReference type="Pfam" id="PF05605">
    <property type="entry name" value="zf-Di19"/>
    <property type="match status" value="1"/>
</dbReference>
<evidence type="ECO:0000256" key="3">
    <source>
        <dbReference type="ARBA" id="ARBA00022723"/>
    </source>
</evidence>
<sequence length="489" mass="55943">MNNKGNKSLVKYSMQIETLVQHWQKSACLHNLSNLGRHKERQGKLRLEIVEQPEKQDLTKERFSTLEPTASRTHTLHAKILRTSRCERVASKETSEQNETLNGMEVTHTQQKLFGRQKALVPTTEKVESFSPHSVQPRPTARDDDHVQSPSSNSRSLKAKKSASVGRNGVKPGRRTGEKIFPCKTCLRPFTNGSSAAVHAHTHLNPDELERSSFFHGKCPHCEKVFFHWQQFTNHVDAHEGGKNHACPVCKQKFTQKANLTRHLFVHLSGEERVEVRQGWRHVCYFCGKRFQSLSHLSRHVVAHTKEKFGGRCDICGKTFSTNQTLTNHRFSHLSEDEKVALVKQGSGRVCLFCQKKLPDNHTYHAHLVSHTKEKPFPCDQCGALFSRNGDFIKHKRIHTSNPKPFICDECDQAFARKGNLTSHKKTVHRKLKDVTCPECGKKFGTKSVMVKHLRSVHAKIRLLCPHCGGTFKSKYYLWRHLKKFHPSD</sequence>
<proteinExistence type="inferred from homology"/>
<dbReference type="STRING" id="158441.A0A226DJE2"/>
<dbReference type="GO" id="GO:0000978">
    <property type="term" value="F:RNA polymerase II cis-regulatory region sequence-specific DNA binding"/>
    <property type="evidence" value="ECO:0007669"/>
    <property type="project" value="TreeGrafter"/>
</dbReference>
<feature type="domain" description="C2H2-type" evidence="13">
    <location>
        <begin position="435"/>
        <end position="463"/>
    </location>
</feature>
<dbReference type="Proteomes" id="UP000198287">
    <property type="component" value="Unassembled WGS sequence"/>
</dbReference>
<dbReference type="PROSITE" id="PS00028">
    <property type="entry name" value="ZINC_FINGER_C2H2_1"/>
    <property type="match status" value="10"/>
</dbReference>
<feature type="domain" description="C2H2-type" evidence="13">
    <location>
        <begin position="349"/>
        <end position="376"/>
    </location>
</feature>
<dbReference type="GO" id="GO:0008270">
    <property type="term" value="F:zinc ion binding"/>
    <property type="evidence" value="ECO:0007669"/>
    <property type="project" value="UniProtKB-KW"/>
</dbReference>
<keyword evidence="15" id="KW-1185">Reference proteome</keyword>
<comment type="caution">
    <text evidence="14">The sequence shown here is derived from an EMBL/GenBank/DDBJ whole genome shotgun (WGS) entry which is preliminary data.</text>
</comment>
<evidence type="ECO:0000256" key="9">
    <source>
        <dbReference type="ARBA" id="ARBA00023163"/>
    </source>
</evidence>
<feature type="domain" description="C2H2-type" evidence="13">
    <location>
        <begin position="463"/>
        <end position="489"/>
    </location>
</feature>
<dbReference type="Pfam" id="PF13912">
    <property type="entry name" value="zf-C2H2_6"/>
    <property type="match status" value="1"/>
</dbReference>
<evidence type="ECO:0000256" key="7">
    <source>
        <dbReference type="ARBA" id="ARBA00023015"/>
    </source>
</evidence>
<evidence type="ECO:0000313" key="15">
    <source>
        <dbReference type="Proteomes" id="UP000198287"/>
    </source>
</evidence>
<name>A0A226DJE2_FOLCA</name>
<dbReference type="GO" id="GO:0005654">
    <property type="term" value="C:nucleoplasm"/>
    <property type="evidence" value="ECO:0007669"/>
    <property type="project" value="TreeGrafter"/>
</dbReference>
<dbReference type="OrthoDB" id="6077919at2759"/>
<dbReference type="PROSITE" id="PS50157">
    <property type="entry name" value="ZINC_FINGER_C2H2_2"/>
    <property type="match status" value="10"/>
</dbReference>
<evidence type="ECO:0000256" key="4">
    <source>
        <dbReference type="ARBA" id="ARBA00022737"/>
    </source>
</evidence>
<evidence type="ECO:0000313" key="14">
    <source>
        <dbReference type="EMBL" id="OXA45635.1"/>
    </source>
</evidence>
<feature type="domain" description="C2H2-type" evidence="13">
    <location>
        <begin position="406"/>
        <end position="434"/>
    </location>
</feature>
<gene>
    <name evidence="14" type="ORF">Fcan01_19480</name>
</gene>
<dbReference type="AlphaFoldDB" id="A0A226DJE2"/>
<keyword evidence="10" id="KW-0539">Nucleus</keyword>
<dbReference type="GO" id="GO:0001227">
    <property type="term" value="F:DNA-binding transcription repressor activity, RNA polymerase II-specific"/>
    <property type="evidence" value="ECO:0007669"/>
    <property type="project" value="TreeGrafter"/>
</dbReference>
<dbReference type="PANTHER" id="PTHR24399">
    <property type="entry name" value="ZINC FINGER AND BTB DOMAIN-CONTAINING"/>
    <property type="match status" value="1"/>
</dbReference>
<feature type="domain" description="C2H2-type" evidence="13">
    <location>
        <begin position="217"/>
        <end position="244"/>
    </location>
</feature>
<keyword evidence="3" id="KW-0479">Metal-binding</keyword>
<feature type="region of interest" description="Disordered" evidence="12">
    <location>
        <begin position="123"/>
        <end position="176"/>
    </location>
</feature>
<dbReference type="OMA" id="HIRIGHT"/>
<evidence type="ECO:0000256" key="2">
    <source>
        <dbReference type="ARBA" id="ARBA00006991"/>
    </source>
</evidence>
<feature type="domain" description="C2H2-type" evidence="13">
    <location>
        <begin position="311"/>
        <end position="338"/>
    </location>
</feature>
<comment type="subcellular location">
    <subcellularLocation>
        <location evidence="1">Nucleus</location>
    </subcellularLocation>
</comment>
<dbReference type="InterPro" id="IPR008598">
    <property type="entry name" value="Di19_Zn-bd"/>
</dbReference>
<evidence type="ECO:0000259" key="13">
    <source>
        <dbReference type="PROSITE" id="PS50157"/>
    </source>
</evidence>
<comment type="similarity">
    <text evidence="2">Belongs to the krueppel C2H2-type zinc-finger protein family.</text>
</comment>
<keyword evidence="9" id="KW-0804">Transcription</keyword>
<evidence type="ECO:0000256" key="8">
    <source>
        <dbReference type="ARBA" id="ARBA00023125"/>
    </source>
</evidence>
<evidence type="ECO:0000256" key="6">
    <source>
        <dbReference type="ARBA" id="ARBA00022833"/>
    </source>
</evidence>
<dbReference type="InterPro" id="IPR036236">
    <property type="entry name" value="Znf_C2H2_sf"/>
</dbReference>
<keyword evidence="5 11" id="KW-0863">Zinc-finger</keyword>
<accession>A0A226DJE2</accession>
<dbReference type="FunFam" id="3.30.160.60:FF:001480">
    <property type="entry name" value="Si:cabz01071911.3"/>
    <property type="match status" value="1"/>
</dbReference>
<keyword evidence="6" id="KW-0862">Zinc</keyword>
<dbReference type="FunFam" id="3.30.160.60:FF:000446">
    <property type="entry name" value="Zinc finger protein"/>
    <property type="match status" value="2"/>
</dbReference>
<keyword evidence="4" id="KW-0677">Repeat</keyword>
<keyword evidence="8" id="KW-0238">DNA-binding</keyword>
<reference evidence="14 15" key="1">
    <citation type="submission" date="2015-12" db="EMBL/GenBank/DDBJ databases">
        <title>The genome of Folsomia candida.</title>
        <authorList>
            <person name="Faddeeva A."/>
            <person name="Derks M.F."/>
            <person name="Anvar Y."/>
            <person name="Smit S."/>
            <person name="Van Straalen N."/>
            <person name="Roelofs D."/>
        </authorList>
    </citation>
    <scope>NUCLEOTIDE SEQUENCE [LARGE SCALE GENOMIC DNA]</scope>
    <source>
        <strain evidence="14 15">VU population</strain>
        <tissue evidence="14">Whole body</tissue>
    </source>
</reference>
<feature type="domain" description="C2H2-type" evidence="13">
    <location>
        <begin position="245"/>
        <end position="272"/>
    </location>
</feature>
<keyword evidence="7" id="KW-0805">Transcription regulation</keyword>
<evidence type="ECO:0000256" key="11">
    <source>
        <dbReference type="PROSITE-ProRule" id="PRU00042"/>
    </source>
</evidence>
<evidence type="ECO:0000256" key="5">
    <source>
        <dbReference type="ARBA" id="ARBA00022771"/>
    </source>
</evidence>
<dbReference type="SMART" id="SM00355">
    <property type="entry name" value="ZnF_C2H2"/>
    <property type="match status" value="10"/>
</dbReference>
<feature type="domain" description="C2H2-type" evidence="13">
    <location>
        <begin position="282"/>
        <end position="309"/>
    </location>
</feature>
<dbReference type="Gene3D" id="3.30.160.60">
    <property type="entry name" value="Classic Zinc Finger"/>
    <property type="match status" value="8"/>
</dbReference>